<accession>A0A6M3K2L7</accession>
<organism evidence="1">
    <name type="scientific">viral metagenome</name>
    <dbReference type="NCBI Taxonomy" id="1070528"/>
    <lineage>
        <taxon>unclassified sequences</taxon>
        <taxon>metagenomes</taxon>
        <taxon>organismal metagenomes</taxon>
    </lineage>
</organism>
<evidence type="ECO:0000313" key="1">
    <source>
        <dbReference type="EMBL" id="QJA75881.1"/>
    </source>
</evidence>
<reference evidence="1" key="1">
    <citation type="submission" date="2020-03" db="EMBL/GenBank/DDBJ databases">
        <title>The deep terrestrial virosphere.</title>
        <authorList>
            <person name="Holmfeldt K."/>
            <person name="Nilsson E."/>
            <person name="Simone D."/>
            <person name="Lopez-Fernandez M."/>
            <person name="Wu X."/>
            <person name="de Brujin I."/>
            <person name="Lundin D."/>
            <person name="Andersson A."/>
            <person name="Bertilsson S."/>
            <person name="Dopson M."/>
        </authorList>
    </citation>
    <scope>NUCLEOTIDE SEQUENCE</scope>
    <source>
        <strain evidence="1">MM415A01667</strain>
    </source>
</reference>
<dbReference type="EMBL" id="MT142190">
    <property type="protein sequence ID" value="QJA75881.1"/>
    <property type="molecule type" value="Genomic_DNA"/>
</dbReference>
<gene>
    <name evidence="1" type="ORF">MM415A01667_0007</name>
</gene>
<name>A0A6M3K2L7_9ZZZZ</name>
<sequence length="91" mass="10954">MGVWRIVKDLHYPLHNSLRELSVSEFPHSINFVIKRRMQLDSYLELPEEKRPPRSLWDKPSELNDWFDRVFSDGQKQTEFSLPINEGEIER</sequence>
<proteinExistence type="predicted"/>
<dbReference type="AlphaFoldDB" id="A0A6M3K2L7"/>
<protein>
    <submittedName>
        <fullName evidence="1">Uncharacterized protein</fullName>
    </submittedName>
</protein>